<dbReference type="Gene3D" id="1.20.1510.10">
    <property type="entry name" value="Cation efflux protein transmembrane domain"/>
    <property type="match status" value="1"/>
</dbReference>
<keyword evidence="10" id="KW-1185">Reference proteome</keyword>
<keyword evidence="5 6" id="KW-0472">Membrane</keyword>
<reference evidence="10" key="1">
    <citation type="journal article" date="2023" name="Commun. Biol.">
        <title>Genome analysis of Parmales, the sister group of diatoms, reveals the evolutionary specialization of diatoms from phago-mixotrophs to photoautotrophs.</title>
        <authorList>
            <person name="Ban H."/>
            <person name="Sato S."/>
            <person name="Yoshikawa S."/>
            <person name="Yamada K."/>
            <person name="Nakamura Y."/>
            <person name="Ichinomiya M."/>
            <person name="Sato N."/>
            <person name="Blanc-Mathieu R."/>
            <person name="Endo H."/>
            <person name="Kuwata A."/>
            <person name="Ogata H."/>
        </authorList>
    </citation>
    <scope>NUCLEOTIDE SEQUENCE [LARGE SCALE GENOMIC DNA]</scope>
    <source>
        <strain evidence="10">NIES 3699</strain>
    </source>
</reference>
<dbReference type="InterPro" id="IPR002524">
    <property type="entry name" value="Cation_efflux"/>
</dbReference>
<evidence type="ECO:0000259" key="7">
    <source>
        <dbReference type="Pfam" id="PF01545"/>
    </source>
</evidence>
<dbReference type="GO" id="GO:0008324">
    <property type="term" value="F:monoatomic cation transmembrane transporter activity"/>
    <property type="evidence" value="ECO:0007669"/>
    <property type="project" value="InterPro"/>
</dbReference>
<dbReference type="SUPFAM" id="SSF160240">
    <property type="entry name" value="Cation efflux protein cytoplasmic domain-like"/>
    <property type="match status" value="1"/>
</dbReference>
<gene>
    <name evidence="9" type="ORF">TrVE_jg1114</name>
</gene>
<dbReference type="InterPro" id="IPR058533">
    <property type="entry name" value="Cation_efflux_TM"/>
</dbReference>
<dbReference type="Pfam" id="PF16916">
    <property type="entry name" value="ZT_dimer"/>
    <property type="match status" value="1"/>
</dbReference>
<evidence type="ECO:0000313" key="9">
    <source>
        <dbReference type="EMBL" id="GMI16085.1"/>
    </source>
</evidence>
<dbReference type="GO" id="GO:0016020">
    <property type="term" value="C:membrane"/>
    <property type="evidence" value="ECO:0007669"/>
    <property type="project" value="UniProtKB-SubCell"/>
</dbReference>
<evidence type="ECO:0000256" key="4">
    <source>
        <dbReference type="ARBA" id="ARBA00022989"/>
    </source>
</evidence>
<dbReference type="EMBL" id="BRXX01000543">
    <property type="protein sequence ID" value="GMI16085.1"/>
    <property type="molecule type" value="Genomic_DNA"/>
</dbReference>
<proteinExistence type="predicted"/>
<keyword evidence="2" id="KW-0813">Transport</keyword>
<comment type="subcellular location">
    <subcellularLocation>
        <location evidence="1">Membrane</location>
        <topology evidence="1">Multi-pass membrane protein</topology>
    </subcellularLocation>
</comment>
<feature type="transmembrane region" description="Helical" evidence="6">
    <location>
        <begin position="73"/>
        <end position="91"/>
    </location>
</feature>
<dbReference type="Pfam" id="PF01545">
    <property type="entry name" value="Cation_efflux"/>
    <property type="match status" value="1"/>
</dbReference>
<protein>
    <recommendedName>
        <fullName evidence="11">Cation efflux protein cytoplasmic domain-containing protein</fullName>
    </recommendedName>
</protein>
<dbReference type="PANTHER" id="PTHR43840">
    <property type="entry name" value="MITOCHONDRIAL METAL TRANSPORTER 1-RELATED"/>
    <property type="match status" value="1"/>
</dbReference>
<feature type="transmembrane region" description="Helical" evidence="6">
    <location>
        <begin position="226"/>
        <end position="245"/>
    </location>
</feature>
<dbReference type="SUPFAM" id="SSF161111">
    <property type="entry name" value="Cation efflux protein transmembrane domain-like"/>
    <property type="match status" value="1"/>
</dbReference>
<comment type="caution">
    <text evidence="9">The sequence shown here is derived from an EMBL/GenBank/DDBJ whole genome shotgun (WGS) entry which is preliminary data.</text>
</comment>
<evidence type="ECO:0000256" key="5">
    <source>
        <dbReference type="ARBA" id="ARBA00023136"/>
    </source>
</evidence>
<name>A0A9W7KYP7_9STRA</name>
<feature type="domain" description="Cation efflux protein transmembrane" evidence="7">
    <location>
        <begin position="74"/>
        <end position="278"/>
    </location>
</feature>
<evidence type="ECO:0000256" key="3">
    <source>
        <dbReference type="ARBA" id="ARBA00022692"/>
    </source>
</evidence>
<dbReference type="InterPro" id="IPR027470">
    <property type="entry name" value="Cation_efflux_CTD"/>
</dbReference>
<evidence type="ECO:0000256" key="6">
    <source>
        <dbReference type="SAM" id="Phobius"/>
    </source>
</evidence>
<dbReference type="InterPro" id="IPR036837">
    <property type="entry name" value="Cation_efflux_CTD_sf"/>
</dbReference>
<accession>A0A9W7KYP7</accession>
<evidence type="ECO:0000256" key="2">
    <source>
        <dbReference type="ARBA" id="ARBA00022448"/>
    </source>
</evidence>
<evidence type="ECO:0000256" key="1">
    <source>
        <dbReference type="ARBA" id="ARBA00004141"/>
    </source>
</evidence>
<sequence length="399" mass="44308">MGTQYGSSQLPTAEPPEITIETEFLSPSRAGPFKHRAKSLSPLYEFCLFAASKMKWKILPMTSTEHRETALDWSLYANVVILITKIFAFLISGSLSVLAALVDSVLDILSQVILYWAEKRSKNSSAALYPAGASRFEPIGVVVCASLMGIGSLSLIKESMEQLIKYASSSENPELGGGNSSSYSLIAVIIVKVFLFTYCKAVAALLKSNKDGESTGIVEAMYQDHFNDALSNGIALVAIVCAFIHPSLWWFDPAGAILISLYIMKSWWDTGMEEVEKLVGKAAEQSFIDELVKIGENHHGEMSIDICRCYHFGPKFLVEMECVMPSNMQLRDTHDIGMDLQYKLENHPEVERAFVHIDYSKRAYDEHVSSKKYKTYQKQIAVDRATSPASNSSDGYEKV</sequence>
<keyword evidence="4 6" id="KW-1133">Transmembrane helix</keyword>
<feature type="domain" description="Cation efflux protein cytoplasmic" evidence="8">
    <location>
        <begin position="287"/>
        <end position="358"/>
    </location>
</feature>
<evidence type="ECO:0000259" key="8">
    <source>
        <dbReference type="Pfam" id="PF16916"/>
    </source>
</evidence>
<keyword evidence="3 6" id="KW-0812">Transmembrane</keyword>
<organism evidence="9 10">
    <name type="scientific">Triparma verrucosa</name>
    <dbReference type="NCBI Taxonomy" id="1606542"/>
    <lineage>
        <taxon>Eukaryota</taxon>
        <taxon>Sar</taxon>
        <taxon>Stramenopiles</taxon>
        <taxon>Ochrophyta</taxon>
        <taxon>Bolidophyceae</taxon>
        <taxon>Parmales</taxon>
        <taxon>Triparmaceae</taxon>
        <taxon>Triparma</taxon>
    </lineage>
</organism>
<evidence type="ECO:0008006" key="11">
    <source>
        <dbReference type="Google" id="ProtNLM"/>
    </source>
</evidence>
<dbReference type="InterPro" id="IPR050291">
    <property type="entry name" value="CDF_Transporter"/>
</dbReference>
<dbReference type="InterPro" id="IPR027469">
    <property type="entry name" value="Cation_efflux_TMD_sf"/>
</dbReference>
<dbReference type="Gene3D" id="3.30.70.1350">
    <property type="entry name" value="Cation efflux protein, cytoplasmic domain"/>
    <property type="match status" value="1"/>
</dbReference>
<evidence type="ECO:0000313" key="10">
    <source>
        <dbReference type="Proteomes" id="UP001165160"/>
    </source>
</evidence>
<dbReference type="Proteomes" id="UP001165160">
    <property type="component" value="Unassembled WGS sequence"/>
</dbReference>
<dbReference type="NCBIfam" id="TIGR01297">
    <property type="entry name" value="CDF"/>
    <property type="match status" value="1"/>
</dbReference>
<feature type="transmembrane region" description="Helical" evidence="6">
    <location>
        <begin position="183"/>
        <end position="206"/>
    </location>
</feature>
<dbReference type="AlphaFoldDB" id="A0A9W7KYP7"/>
<dbReference type="PANTHER" id="PTHR43840:SF52">
    <property type="entry name" value="CATION EFFLUX FAMILY PROTEIN"/>
    <property type="match status" value="1"/>
</dbReference>